<dbReference type="InterPro" id="IPR051918">
    <property type="entry name" value="STPP_CPPED1"/>
</dbReference>
<comment type="caution">
    <text evidence="2">The sequence shown here is derived from an EMBL/GenBank/DDBJ whole genome shotgun (WGS) entry which is preliminary data.</text>
</comment>
<keyword evidence="2" id="KW-0378">Hydrolase</keyword>
<dbReference type="Pfam" id="PF00149">
    <property type="entry name" value="Metallophos"/>
    <property type="match status" value="1"/>
</dbReference>
<reference evidence="2 3" key="1">
    <citation type="submission" date="2024-11" db="EMBL/GenBank/DDBJ databases">
        <authorList>
            <person name="Lucas J.A."/>
        </authorList>
    </citation>
    <scope>NUCLEOTIDE SEQUENCE [LARGE SCALE GENOMIC DNA]</scope>
    <source>
        <strain evidence="2 3">Z 5.4</strain>
    </source>
</reference>
<organism evidence="2 3">
    <name type="scientific">Bacillus salipaludis</name>
    <dbReference type="NCBI Taxonomy" id="2547811"/>
    <lineage>
        <taxon>Bacteria</taxon>
        <taxon>Bacillati</taxon>
        <taxon>Bacillota</taxon>
        <taxon>Bacilli</taxon>
        <taxon>Bacillales</taxon>
        <taxon>Bacillaceae</taxon>
        <taxon>Bacillus</taxon>
    </lineage>
</organism>
<dbReference type="PANTHER" id="PTHR43143">
    <property type="entry name" value="METALLOPHOSPHOESTERASE, CALCINEURIN SUPERFAMILY"/>
    <property type="match status" value="1"/>
</dbReference>
<dbReference type="EC" id="3.1.-.-" evidence="2"/>
<dbReference type="RefSeq" id="WP_406582071.1">
    <property type="nucleotide sequence ID" value="NZ_JBJHQH010000015.1"/>
</dbReference>
<dbReference type="Proteomes" id="UP001623041">
    <property type="component" value="Unassembled WGS sequence"/>
</dbReference>
<name>A0ABW8RLW8_9BACI</name>
<feature type="domain" description="Calcineurin-like phosphoesterase" evidence="1">
    <location>
        <begin position="86"/>
        <end position="297"/>
    </location>
</feature>
<evidence type="ECO:0000259" key="1">
    <source>
        <dbReference type="Pfam" id="PF00149"/>
    </source>
</evidence>
<dbReference type="InterPro" id="IPR029052">
    <property type="entry name" value="Metallo-depent_PP-like"/>
</dbReference>
<evidence type="ECO:0000313" key="2">
    <source>
        <dbReference type="EMBL" id="MFK9093562.1"/>
    </source>
</evidence>
<dbReference type="PANTHER" id="PTHR43143:SF1">
    <property type="entry name" value="SERINE_THREONINE-PROTEIN PHOSPHATASE CPPED1"/>
    <property type="match status" value="1"/>
</dbReference>
<evidence type="ECO:0000313" key="3">
    <source>
        <dbReference type="Proteomes" id="UP001623041"/>
    </source>
</evidence>
<sequence>MKKIIVSILLLIAIFSFPIFQLKQASTQALFQSTTAQNKSSAQIEKAATHSTNEIQESADESAKLQQTTDQSATQLETANEPALQLAVISDTHIDTHMPDVTTKFETALKDLKNIAPDYDAIAVNGDMTNFGLVGEYEIFKSILNANMNPNADEFMVMGNHEWLEKRIIPDTSVTDDELKNRFIDEMGVPGLYYDKWIKGYHFITIAGEKSESTMKAAYGESGRDSAYISDEQYQWLENTLSINAEDNKPIFVFFHQPITNTVYGSEWGAGLDDQKILALLKKYPQVILFSGHSHYPLDNPKSIYTDGITMVNTSSVAYTYTPEGGDNYKLSQGYMVNVYDDKVEFKAREFSTGTWIKTVTIPIMEPNQQK</sequence>
<dbReference type="GO" id="GO:0016787">
    <property type="term" value="F:hydrolase activity"/>
    <property type="evidence" value="ECO:0007669"/>
    <property type="project" value="UniProtKB-KW"/>
</dbReference>
<protein>
    <submittedName>
        <fullName evidence="2">Metallophosphoesterase family protein</fullName>
        <ecNumber evidence="2">3.1.-.-</ecNumber>
    </submittedName>
</protein>
<dbReference type="SUPFAM" id="SSF56300">
    <property type="entry name" value="Metallo-dependent phosphatases"/>
    <property type="match status" value="1"/>
</dbReference>
<accession>A0ABW8RLW8</accession>
<proteinExistence type="predicted"/>
<dbReference type="Gene3D" id="3.60.21.10">
    <property type="match status" value="1"/>
</dbReference>
<dbReference type="EMBL" id="JBJHQH010000015">
    <property type="protein sequence ID" value="MFK9093562.1"/>
    <property type="molecule type" value="Genomic_DNA"/>
</dbReference>
<dbReference type="InterPro" id="IPR004843">
    <property type="entry name" value="Calcineurin-like_PHP"/>
</dbReference>
<keyword evidence="3" id="KW-1185">Reference proteome</keyword>
<gene>
    <name evidence="2" type="ORF">ACJEBI_19020</name>
</gene>